<evidence type="ECO:0000256" key="1">
    <source>
        <dbReference type="SAM" id="MobiDB-lite"/>
    </source>
</evidence>
<organism evidence="2 3">
    <name type="scientific">Brassica cretica</name>
    <name type="common">Mustard</name>
    <dbReference type="NCBI Taxonomy" id="69181"/>
    <lineage>
        <taxon>Eukaryota</taxon>
        <taxon>Viridiplantae</taxon>
        <taxon>Streptophyta</taxon>
        <taxon>Embryophyta</taxon>
        <taxon>Tracheophyta</taxon>
        <taxon>Spermatophyta</taxon>
        <taxon>Magnoliopsida</taxon>
        <taxon>eudicotyledons</taxon>
        <taxon>Gunneridae</taxon>
        <taxon>Pentapetalae</taxon>
        <taxon>rosids</taxon>
        <taxon>malvids</taxon>
        <taxon>Brassicales</taxon>
        <taxon>Brassicaceae</taxon>
        <taxon>Brassiceae</taxon>
        <taxon>Brassica</taxon>
    </lineage>
</organism>
<evidence type="ECO:0000313" key="3">
    <source>
        <dbReference type="Proteomes" id="UP000266723"/>
    </source>
</evidence>
<keyword evidence="3" id="KW-1185">Reference proteome</keyword>
<sequence>MSMLCACVLVLKEERSKQGETRTNDDGDDRNLKRNGDISGLGFDAAVLVDVYVYTFMV</sequence>
<feature type="compositionally biased region" description="Basic and acidic residues" evidence="1">
    <location>
        <begin position="16"/>
        <end position="36"/>
    </location>
</feature>
<reference evidence="2 3" key="1">
    <citation type="journal article" date="2020" name="BMC Genomics">
        <title>Intraspecific diversification of the crop wild relative Brassica cretica Lam. using demographic model selection.</title>
        <authorList>
            <person name="Kioukis A."/>
            <person name="Michalopoulou V.A."/>
            <person name="Briers L."/>
            <person name="Pirintsos S."/>
            <person name="Studholme D.J."/>
            <person name="Pavlidis P."/>
            <person name="Sarris P.F."/>
        </authorList>
    </citation>
    <scope>NUCLEOTIDE SEQUENCE [LARGE SCALE GENOMIC DNA]</scope>
    <source>
        <strain evidence="3">cv. PFS-1207/04</strain>
    </source>
</reference>
<dbReference type="Proteomes" id="UP000266723">
    <property type="component" value="Unassembled WGS sequence"/>
</dbReference>
<accession>A0ABQ7BUJ8</accession>
<name>A0ABQ7BUJ8_BRACR</name>
<evidence type="ECO:0000313" key="2">
    <source>
        <dbReference type="EMBL" id="KAF3543179.1"/>
    </source>
</evidence>
<proteinExistence type="predicted"/>
<protein>
    <submittedName>
        <fullName evidence="2">Uncharacterized protein</fullName>
    </submittedName>
</protein>
<feature type="region of interest" description="Disordered" evidence="1">
    <location>
        <begin position="16"/>
        <end position="38"/>
    </location>
</feature>
<gene>
    <name evidence="2" type="ORF">DY000_02006862</name>
</gene>
<dbReference type="EMBL" id="QGKV02000832">
    <property type="protein sequence ID" value="KAF3543179.1"/>
    <property type="molecule type" value="Genomic_DNA"/>
</dbReference>
<comment type="caution">
    <text evidence="2">The sequence shown here is derived from an EMBL/GenBank/DDBJ whole genome shotgun (WGS) entry which is preliminary data.</text>
</comment>